<proteinExistence type="predicted"/>
<organism evidence="1 2">
    <name type="scientific">Armadillidium nasatum</name>
    <dbReference type="NCBI Taxonomy" id="96803"/>
    <lineage>
        <taxon>Eukaryota</taxon>
        <taxon>Metazoa</taxon>
        <taxon>Ecdysozoa</taxon>
        <taxon>Arthropoda</taxon>
        <taxon>Crustacea</taxon>
        <taxon>Multicrustacea</taxon>
        <taxon>Malacostraca</taxon>
        <taxon>Eumalacostraca</taxon>
        <taxon>Peracarida</taxon>
        <taxon>Isopoda</taxon>
        <taxon>Oniscidea</taxon>
        <taxon>Crinocheta</taxon>
        <taxon>Armadillidiidae</taxon>
        <taxon>Armadillidium</taxon>
    </lineage>
</organism>
<name>A0A5N5T2I4_9CRUS</name>
<reference evidence="1 2" key="1">
    <citation type="journal article" date="2019" name="PLoS Biol.">
        <title>Sex chromosomes control vertical transmission of feminizing Wolbachia symbionts in an isopod.</title>
        <authorList>
            <person name="Becking T."/>
            <person name="Chebbi M.A."/>
            <person name="Giraud I."/>
            <person name="Moumen B."/>
            <person name="Laverre T."/>
            <person name="Caubet Y."/>
            <person name="Peccoud J."/>
            <person name="Gilbert C."/>
            <person name="Cordaux R."/>
        </authorList>
    </citation>
    <scope>NUCLEOTIDE SEQUENCE [LARGE SCALE GENOMIC DNA]</scope>
    <source>
        <strain evidence="1">ANa2</strain>
        <tissue evidence="1">Whole body excluding digestive tract and cuticle</tissue>
    </source>
</reference>
<dbReference type="Pfam" id="PF00090">
    <property type="entry name" value="TSP_1"/>
    <property type="match status" value="2"/>
</dbReference>
<dbReference type="EMBL" id="SEYY01013159">
    <property type="protein sequence ID" value="KAB7500666.1"/>
    <property type="molecule type" value="Genomic_DNA"/>
</dbReference>
<dbReference type="PROSITE" id="PS50092">
    <property type="entry name" value="TSP1"/>
    <property type="match status" value="1"/>
</dbReference>
<dbReference type="InterPro" id="IPR036383">
    <property type="entry name" value="TSP1_rpt_sf"/>
</dbReference>
<protein>
    <recommendedName>
        <fullName evidence="3">Spondin domain-containing protein</fullName>
    </recommendedName>
</protein>
<evidence type="ECO:0000313" key="2">
    <source>
        <dbReference type="Proteomes" id="UP000326759"/>
    </source>
</evidence>
<dbReference type="Proteomes" id="UP000326759">
    <property type="component" value="Unassembled WGS sequence"/>
</dbReference>
<dbReference type="Gene3D" id="2.20.100.10">
    <property type="entry name" value="Thrombospondin type-1 (TSP1) repeat"/>
    <property type="match status" value="1"/>
</dbReference>
<sequence>MSEWNSDWTQCSVTCGTGWTEIKRMVKVLLKYLHNWKYSYLHSFSPTEKNIYKNEIKKVENRWKDNDGTEVEPQNGGKPCPRKTVRRRKCKLPKCIYYIDVIYLFIKLMG</sequence>
<dbReference type="InterPro" id="IPR000884">
    <property type="entry name" value="TSP1_rpt"/>
</dbReference>
<evidence type="ECO:0008006" key="3">
    <source>
        <dbReference type="Google" id="ProtNLM"/>
    </source>
</evidence>
<evidence type="ECO:0000313" key="1">
    <source>
        <dbReference type="EMBL" id="KAB7500666.1"/>
    </source>
</evidence>
<accession>A0A5N5T2I4</accession>
<keyword evidence="2" id="KW-1185">Reference proteome</keyword>
<comment type="caution">
    <text evidence="1">The sequence shown here is derived from an EMBL/GenBank/DDBJ whole genome shotgun (WGS) entry which is preliminary data.</text>
</comment>
<dbReference type="OrthoDB" id="347314at2759"/>
<dbReference type="SUPFAM" id="SSF82895">
    <property type="entry name" value="TSP-1 type 1 repeat"/>
    <property type="match status" value="1"/>
</dbReference>
<dbReference type="AlphaFoldDB" id="A0A5N5T2I4"/>
<gene>
    <name evidence="1" type="ORF">Anas_03302</name>
</gene>